<gene>
    <name evidence="5" type="ORF">PBRA_002137</name>
    <name evidence="6" type="ORF">PLBR_LOCUS406</name>
</gene>
<evidence type="ECO:0000313" key="7">
    <source>
        <dbReference type="Proteomes" id="UP000039324"/>
    </source>
</evidence>
<sequence>MSFGNRAPAWLIVSSFILIATRNGFTVRANDDEDHDDASTSADVMTEEFGDDNASTIPSYVDYAEMKLIVESINNMTAMAVLRRAADTEDKNAIVERIAELIALGGPSDLVNYARWDAEYRNVLHWAVRCRQESVVRLLVRVLHGINANVQDSGGKTPLHWAAEQGYSQIARHLLGSTGIIVNARDSSGRSPLHLAAENGHNDLVTLLVKDSDIDVNAQDDEDVTPLHKAAIEGRGNVILSLLRAEGKINAYVRDGQGRTALDWARLYLFDRIAAQIEAHMKEHPEPELARRIAGVARRFSGSLRNLLRTTSS</sequence>
<evidence type="ECO:0000313" key="8">
    <source>
        <dbReference type="Proteomes" id="UP000290189"/>
    </source>
</evidence>
<dbReference type="Proteomes" id="UP000290189">
    <property type="component" value="Unassembled WGS sequence"/>
</dbReference>
<reference evidence="6 8" key="2">
    <citation type="submission" date="2018-03" db="EMBL/GenBank/DDBJ databases">
        <authorList>
            <person name="Fogelqvist J."/>
        </authorList>
    </citation>
    <scope>NUCLEOTIDE SEQUENCE [LARGE SCALE GENOMIC DNA]</scope>
</reference>
<evidence type="ECO:0000256" key="3">
    <source>
        <dbReference type="PROSITE-ProRule" id="PRU00023"/>
    </source>
</evidence>
<feature type="repeat" description="ANK" evidence="3">
    <location>
        <begin position="188"/>
        <end position="221"/>
    </location>
</feature>
<organism evidence="5 7">
    <name type="scientific">Plasmodiophora brassicae</name>
    <name type="common">Clubroot disease agent</name>
    <dbReference type="NCBI Taxonomy" id="37360"/>
    <lineage>
        <taxon>Eukaryota</taxon>
        <taxon>Sar</taxon>
        <taxon>Rhizaria</taxon>
        <taxon>Endomyxa</taxon>
        <taxon>Phytomyxea</taxon>
        <taxon>Plasmodiophorida</taxon>
        <taxon>Plasmodiophoridae</taxon>
        <taxon>Plasmodiophora</taxon>
    </lineage>
</organism>
<feature type="chain" id="PRO_5036293200" evidence="4">
    <location>
        <begin position="25"/>
        <end position="313"/>
    </location>
</feature>
<keyword evidence="6" id="KW-0496">Mitochondrion</keyword>
<feature type="signal peptide" evidence="4">
    <location>
        <begin position="1"/>
        <end position="24"/>
    </location>
</feature>
<evidence type="ECO:0000313" key="6">
    <source>
        <dbReference type="EMBL" id="SPQ93191.1"/>
    </source>
</evidence>
<keyword evidence="2 3" id="KW-0040">ANK repeat</keyword>
<dbReference type="Proteomes" id="UP000039324">
    <property type="component" value="Unassembled WGS sequence"/>
</dbReference>
<keyword evidence="1" id="KW-0677">Repeat</keyword>
<evidence type="ECO:0000256" key="4">
    <source>
        <dbReference type="SAM" id="SignalP"/>
    </source>
</evidence>
<dbReference type="STRING" id="37360.A0A0G4J2L2"/>
<evidence type="ECO:0000256" key="1">
    <source>
        <dbReference type="ARBA" id="ARBA00022737"/>
    </source>
</evidence>
<reference evidence="5 7" key="1">
    <citation type="submission" date="2015-02" db="EMBL/GenBank/DDBJ databases">
        <authorList>
            <person name="Chooi Y.-H."/>
        </authorList>
    </citation>
    <scope>NUCLEOTIDE SEQUENCE [LARGE SCALE GENOMIC DNA]</scope>
    <source>
        <strain evidence="5">E3</strain>
    </source>
</reference>
<dbReference type="PANTHER" id="PTHR24171:SF9">
    <property type="entry name" value="ANKYRIN REPEAT DOMAIN-CONTAINING PROTEIN 39"/>
    <property type="match status" value="1"/>
</dbReference>
<dbReference type="EMBL" id="OVEO01000001">
    <property type="protein sequence ID" value="SPQ93191.1"/>
    <property type="molecule type" value="Genomic_DNA"/>
</dbReference>
<dbReference type="PROSITE" id="PS50088">
    <property type="entry name" value="ANK_REPEAT"/>
    <property type="match status" value="2"/>
</dbReference>
<dbReference type="OrthoDB" id="341259at2759"/>
<dbReference type="Gene3D" id="1.25.40.20">
    <property type="entry name" value="Ankyrin repeat-containing domain"/>
    <property type="match status" value="2"/>
</dbReference>
<proteinExistence type="predicted"/>
<dbReference type="InterPro" id="IPR036770">
    <property type="entry name" value="Ankyrin_rpt-contain_sf"/>
</dbReference>
<geneLocation type="mitochondrion" evidence="6"/>
<evidence type="ECO:0000256" key="2">
    <source>
        <dbReference type="ARBA" id="ARBA00023043"/>
    </source>
</evidence>
<name>A0A0G4J2L2_PLABS</name>
<protein>
    <submittedName>
        <fullName evidence="5">Uncharacterized protein</fullName>
    </submittedName>
</protein>
<dbReference type="SUPFAM" id="SSF48403">
    <property type="entry name" value="Ankyrin repeat"/>
    <property type="match status" value="1"/>
</dbReference>
<dbReference type="PROSITE" id="PS50297">
    <property type="entry name" value="ANK_REP_REGION"/>
    <property type="match status" value="2"/>
</dbReference>
<dbReference type="PANTHER" id="PTHR24171">
    <property type="entry name" value="ANKYRIN REPEAT DOMAIN-CONTAINING PROTEIN 39-RELATED"/>
    <property type="match status" value="1"/>
</dbReference>
<feature type="repeat" description="ANK" evidence="3">
    <location>
        <begin position="154"/>
        <end position="187"/>
    </location>
</feature>
<accession>A0A0G4J2L2</accession>
<dbReference type="EMBL" id="CDSF01000112">
    <property type="protein sequence ID" value="CEP01531.1"/>
    <property type="molecule type" value="Genomic_DNA"/>
</dbReference>
<evidence type="ECO:0000313" key="5">
    <source>
        <dbReference type="EMBL" id="CEP01531.1"/>
    </source>
</evidence>
<dbReference type="Pfam" id="PF12796">
    <property type="entry name" value="Ank_2"/>
    <property type="match status" value="1"/>
</dbReference>
<dbReference type="InterPro" id="IPR002110">
    <property type="entry name" value="Ankyrin_rpt"/>
</dbReference>
<dbReference type="AlphaFoldDB" id="A0A0G4J2L2"/>
<keyword evidence="4" id="KW-0732">Signal</keyword>
<keyword evidence="7" id="KW-1185">Reference proteome</keyword>
<dbReference type="SMART" id="SM00248">
    <property type="entry name" value="ANK"/>
    <property type="match status" value="4"/>
</dbReference>